<reference evidence="5" key="1">
    <citation type="submission" date="2022-11" db="EMBL/GenBank/DDBJ databases">
        <title>Corynebacterium sp. isolated from Penguins.</title>
        <authorList>
            <person name="Sedlar K."/>
            <person name="Svec P."/>
        </authorList>
    </citation>
    <scope>NUCLEOTIDE SEQUENCE</scope>
    <source>
        <strain evidence="5">P5875</strain>
    </source>
</reference>
<dbReference type="SMART" id="SM00450">
    <property type="entry name" value="RHOD"/>
    <property type="match status" value="1"/>
</dbReference>
<comment type="caution">
    <text evidence="5">The sequence shown here is derived from an EMBL/GenBank/DDBJ whole genome shotgun (WGS) entry which is preliminary data.</text>
</comment>
<dbReference type="SUPFAM" id="SSF52821">
    <property type="entry name" value="Rhodanese/Cell cycle control phosphatase"/>
    <property type="match status" value="1"/>
</dbReference>
<dbReference type="Gene3D" id="3.30.70.100">
    <property type="match status" value="1"/>
</dbReference>
<comment type="catalytic activity">
    <reaction evidence="3">
        <text>uridine(34) in tRNA + AH2 + O2 = 5-hydroxyuridine(34) in tRNA + A + H2O</text>
        <dbReference type="Rhea" id="RHEA:64224"/>
        <dbReference type="Rhea" id="RHEA-COMP:11727"/>
        <dbReference type="Rhea" id="RHEA-COMP:13381"/>
        <dbReference type="ChEBI" id="CHEBI:13193"/>
        <dbReference type="ChEBI" id="CHEBI:15377"/>
        <dbReference type="ChEBI" id="CHEBI:15379"/>
        <dbReference type="ChEBI" id="CHEBI:17499"/>
        <dbReference type="ChEBI" id="CHEBI:65315"/>
        <dbReference type="ChEBI" id="CHEBI:136877"/>
    </reaction>
</comment>
<dbReference type="InterPro" id="IPR040503">
    <property type="entry name" value="TRHO_N"/>
</dbReference>
<dbReference type="EC" id="1.14.-.-" evidence="3"/>
<organism evidence="5 6">
    <name type="scientific">Corynebacterium antarcticum</name>
    <dbReference type="NCBI Taxonomy" id="2800405"/>
    <lineage>
        <taxon>Bacteria</taxon>
        <taxon>Bacillati</taxon>
        <taxon>Actinomycetota</taxon>
        <taxon>Actinomycetes</taxon>
        <taxon>Mycobacteriales</taxon>
        <taxon>Corynebacteriaceae</taxon>
        <taxon>Corynebacterium</taxon>
    </lineage>
</organism>
<dbReference type="Pfam" id="PF17773">
    <property type="entry name" value="UPF0176_N"/>
    <property type="match status" value="1"/>
</dbReference>
<dbReference type="Proteomes" id="UP001070238">
    <property type="component" value="Unassembled WGS sequence"/>
</dbReference>
<evidence type="ECO:0000256" key="2">
    <source>
        <dbReference type="ARBA" id="ARBA00023002"/>
    </source>
</evidence>
<keyword evidence="1 3" id="KW-0819">tRNA processing</keyword>
<keyword evidence="2 3" id="KW-0560">Oxidoreductase</keyword>
<comment type="similarity">
    <text evidence="3">Belongs to the TrhO family.</text>
</comment>
<accession>A0A9Q4CE22</accession>
<sequence length="320" mass="35724">MCRLCATVRERVTRLPLVAISKILLYYRFTPIPDPTAVMLWQRTLCESLELTGRILISRHGINGTVGGELTAVKRYIRATRSYPGFRDMEFKFSEGSAADFPRLSVKVRDELVAFGAPDDLDVDENGVVGGGVHLRPEEVNELVDTRGDEVVFFDGRNAMEAGIGRFRDAIVPDVETTHDFIDEIDSGKYDDLKDRPVVTYCTGGVRCEVLSALLKKRGFREVYQIDGGIVRYGETYGNAGLWEGSLYVFDRRMHMEFGDATDHNFVQIGRCIHCSGGTNTYRNCANQECRRQVLICDDCAATRPGSHCTDCRRAVPAGA</sequence>
<feature type="domain" description="Rhodanese" evidence="4">
    <location>
        <begin position="147"/>
        <end position="242"/>
    </location>
</feature>
<dbReference type="InterPro" id="IPR001763">
    <property type="entry name" value="Rhodanese-like_dom"/>
</dbReference>
<dbReference type="PANTHER" id="PTHR43268">
    <property type="entry name" value="THIOSULFATE SULFURTRANSFERASE/RHODANESE-LIKE DOMAIN-CONTAINING PROTEIN 2"/>
    <property type="match status" value="1"/>
</dbReference>
<gene>
    <name evidence="3" type="primary">trhO</name>
    <name evidence="5" type="ORF">OS123_04240</name>
</gene>
<dbReference type="Gene3D" id="3.40.250.10">
    <property type="entry name" value="Rhodanese-like domain"/>
    <property type="match status" value="1"/>
</dbReference>
<proteinExistence type="inferred from homology"/>
<evidence type="ECO:0000259" key="4">
    <source>
        <dbReference type="PROSITE" id="PS50206"/>
    </source>
</evidence>
<dbReference type="InterPro" id="IPR022111">
    <property type="entry name" value="Rhodanese_C"/>
</dbReference>
<dbReference type="PANTHER" id="PTHR43268:SF6">
    <property type="entry name" value="THIOSULFATE SULFURTRANSFERASE_RHODANESE-LIKE DOMAIN-CONTAINING PROTEIN 2"/>
    <property type="match status" value="1"/>
</dbReference>
<dbReference type="CDD" id="cd01518">
    <property type="entry name" value="RHOD_YceA"/>
    <property type="match status" value="1"/>
</dbReference>
<evidence type="ECO:0000256" key="3">
    <source>
        <dbReference type="HAMAP-Rule" id="MF_00469"/>
    </source>
</evidence>
<dbReference type="EMBL" id="JAPMKX010000002">
    <property type="protein sequence ID" value="MCX7537754.1"/>
    <property type="molecule type" value="Genomic_DNA"/>
</dbReference>
<evidence type="ECO:0000313" key="5">
    <source>
        <dbReference type="EMBL" id="MCX7537754.1"/>
    </source>
</evidence>
<name>A0A9Q4CE22_9CORY</name>
<dbReference type="GO" id="GO:0006400">
    <property type="term" value="P:tRNA modification"/>
    <property type="evidence" value="ECO:0007669"/>
    <property type="project" value="UniProtKB-UniRule"/>
</dbReference>
<dbReference type="InterPro" id="IPR036873">
    <property type="entry name" value="Rhodanese-like_dom_sf"/>
</dbReference>
<evidence type="ECO:0000313" key="6">
    <source>
        <dbReference type="Proteomes" id="UP001070238"/>
    </source>
</evidence>
<dbReference type="InterPro" id="IPR020936">
    <property type="entry name" value="TrhO"/>
</dbReference>
<dbReference type="HAMAP" id="MF_00469">
    <property type="entry name" value="TrhO"/>
    <property type="match status" value="1"/>
</dbReference>
<evidence type="ECO:0000256" key="1">
    <source>
        <dbReference type="ARBA" id="ARBA00022694"/>
    </source>
</evidence>
<dbReference type="AlphaFoldDB" id="A0A9Q4CE22"/>
<dbReference type="PROSITE" id="PS50206">
    <property type="entry name" value="RHODANESE_3"/>
    <property type="match status" value="1"/>
</dbReference>
<dbReference type="GO" id="GO:0016705">
    <property type="term" value="F:oxidoreductase activity, acting on paired donors, with incorporation or reduction of molecular oxygen"/>
    <property type="evidence" value="ECO:0007669"/>
    <property type="project" value="UniProtKB-UniRule"/>
</dbReference>
<protein>
    <recommendedName>
        <fullName evidence="3">tRNA uridine(34) hydroxylase</fullName>
        <ecNumber evidence="3">1.14.-.-</ecNumber>
    </recommendedName>
    <alternativeName>
        <fullName evidence="3">tRNA hydroxylation protein O</fullName>
    </alternativeName>
</protein>
<dbReference type="NCBIfam" id="NF001134">
    <property type="entry name" value="PRK00142.1-2"/>
    <property type="match status" value="1"/>
</dbReference>
<comment type="function">
    <text evidence="3">Catalyzes oxygen-dependent 5-hydroxyuridine (ho5U) modification at position 34 in tRNAs.</text>
</comment>
<dbReference type="Pfam" id="PF00581">
    <property type="entry name" value="Rhodanese"/>
    <property type="match status" value="1"/>
</dbReference>
<dbReference type="Pfam" id="PF12368">
    <property type="entry name" value="Rhodanese_C"/>
    <property type="match status" value="1"/>
</dbReference>